<dbReference type="CDD" id="cd00637">
    <property type="entry name" value="7tm_classA_rhodopsin-like"/>
    <property type="match status" value="1"/>
</dbReference>
<evidence type="ECO:0000256" key="9">
    <source>
        <dbReference type="SAM" id="Phobius"/>
    </source>
</evidence>
<dbReference type="PRINTS" id="PR00237">
    <property type="entry name" value="GPCRRHODOPSN"/>
</dbReference>
<dbReference type="KEGG" id="cvn:111129610"/>
<dbReference type="PANTHER" id="PTHR24243">
    <property type="entry name" value="G-PROTEIN COUPLED RECEPTOR"/>
    <property type="match status" value="1"/>
</dbReference>
<dbReference type="InterPro" id="IPR017452">
    <property type="entry name" value="GPCR_Rhodpsn_7TM"/>
</dbReference>
<dbReference type="Pfam" id="PF00001">
    <property type="entry name" value="7tm_1"/>
    <property type="match status" value="1"/>
</dbReference>
<evidence type="ECO:0000313" key="12">
    <source>
        <dbReference type="RefSeq" id="XP_022331773.1"/>
    </source>
</evidence>
<dbReference type="SUPFAM" id="SSF81321">
    <property type="entry name" value="Family A G protein-coupled receptor-like"/>
    <property type="match status" value="1"/>
</dbReference>
<feature type="domain" description="G-protein coupled receptors family 1 profile" evidence="10">
    <location>
        <begin position="48"/>
        <end position="290"/>
    </location>
</feature>
<feature type="transmembrane region" description="Helical" evidence="9">
    <location>
        <begin position="228"/>
        <end position="247"/>
    </location>
</feature>
<evidence type="ECO:0000256" key="2">
    <source>
        <dbReference type="ARBA" id="ARBA00022692"/>
    </source>
</evidence>
<evidence type="ECO:0000256" key="3">
    <source>
        <dbReference type="ARBA" id="ARBA00022989"/>
    </source>
</evidence>
<keyword evidence="7" id="KW-0807">Transducer</keyword>
<dbReference type="GO" id="GO:0016020">
    <property type="term" value="C:membrane"/>
    <property type="evidence" value="ECO:0007669"/>
    <property type="project" value="UniProtKB-SubCell"/>
</dbReference>
<keyword evidence="6" id="KW-0675">Receptor</keyword>
<comment type="subcellular location">
    <subcellularLocation>
        <location evidence="1">Membrane</location>
        <topology evidence="1">Multi-pass membrane protein</topology>
    </subcellularLocation>
</comment>
<evidence type="ECO:0000256" key="5">
    <source>
        <dbReference type="ARBA" id="ARBA00023136"/>
    </source>
</evidence>
<keyword evidence="3 9" id="KW-1133">Transmembrane helix</keyword>
<dbReference type="RefSeq" id="XP_022331773.1">
    <property type="nucleotide sequence ID" value="XM_022476065.1"/>
</dbReference>
<gene>
    <name evidence="12" type="primary">LOC111129610</name>
</gene>
<organism evidence="11 12">
    <name type="scientific">Crassostrea virginica</name>
    <name type="common">Eastern oyster</name>
    <dbReference type="NCBI Taxonomy" id="6565"/>
    <lineage>
        <taxon>Eukaryota</taxon>
        <taxon>Metazoa</taxon>
        <taxon>Spiralia</taxon>
        <taxon>Lophotrochozoa</taxon>
        <taxon>Mollusca</taxon>
        <taxon>Bivalvia</taxon>
        <taxon>Autobranchia</taxon>
        <taxon>Pteriomorphia</taxon>
        <taxon>Ostreida</taxon>
        <taxon>Ostreoidea</taxon>
        <taxon>Ostreidae</taxon>
        <taxon>Crassostrea</taxon>
    </lineage>
</organism>
<dbReference type="Proteomes" id="UP000694844">
    <property type="component" value="Chromosome 4"/>
</dbReference>
<feature type="transmembrane region" description="Helical" evidence="9">
    <location>
        <begin position="184"/>
        <end position="207"/>
    </location>
</feature>
<feature type="region of interest" description="Disordered" evidence="8">
    <location>
        <begin position="1"/>
        <end position="20"/>
    </location>
</feature>
<name>A0A8B8DVW3_CRAVI</name>
<evidence type="ECO:0000313" key="11">
    <source>
        <dbReference type="Proteomes" id="UP000694844"/>
    </source>
</evidence>
<sequence>MDRYNISNSSTGQLNASSPGPASPCLESPLCLGFHVACFVFGGIGIISNGMVLVTVGREKRLHTVTFVSISCLALADFVYVASRFARDTTKIWYRGSDDFIRNFTVVCDLFSVSGACASIFHVILLSVLRYFLVVHALKSYVLITLKKVKLVSFITWLVSFAIGSFYLYAVILNGRQYVQLAKVTNLTVTVVMSVLPIVLIGTLHVFKARTLLRSLATCRKSTVRRMSRIVTLIITAFVITTLPSSVADCIKIALLESDGRVVRREWLSLLQYVGRLGLYINFTINPFIYLLSSPQFRKALICKRFVYRPSESTARTESQEL</sequence>
<protein>
    <submittedName>
        <fullName evidence="12">Growth hormone secretagogue receptor type 1-like</fullName>
    </submittedName>
</protein>
<keyword evidence="5 9" id="KW-0472">Membrane</keyword>
<evidence type="ECO:0000256" key="6">
    <source>
        <dbReference type="ARBA" id="ARBA00023170"/>
    </source>
</evidence>
<feature type="transmembrane region" description="Helical" evidence="9">
    <location>
        <begin position="154"/>
        <end position="172"/>
    </location>
</feature>
<feature type="transmembrane region" description="Helical" evidence="9">
    <location>
        <begin position="267"/>
        <end position="292"/>
    </location>
</feature>
<dbReference type="InterPro" id="IPR000276">
    <property type="entry name" value="GPCR_Rhodpsn"/>
</dbReference>
<evidence type="ECO:0000259" key="10">
    <source>
        <dbReference type="PROSITE" id="PS50262"/>
    </source>
</evidence>
<dbReference type="OrthoDB" id="6123136at2759"/>
<dbReference type="GO" id="GO:0004930">
    <property type="term" value="F:G protein-coupled receptor activity"/>
    <property type="evidence" value="ECO:0007669"/>
    <property type="project" value="UniProtKB-KW"/>
</dbReference>
<keyword evidence="11" id="KW-1185">Reference proteome</keyword>
<feature type="transmembrane region" description="Helical" evidence="9">
    <location>
        <begin position="65"/>
        <end position="83"/>
    </location>
</feature>
<evidence type="ECO:0000256" key="8">
    <source>
        <dbReference type="SAM" id="MobiDB-lite"/>
    </source>
</evidence>
<feature type="transmembrane region" description="Helical" evidence="9">
    <location>
        <begin position="103"/>
        <end position="133"/>
    </location>
</feature>
<evidence type="ECO:0000256" key="7">
    <source>
        <dbReference type="ARBA" id="ARBA00023224"/>
    </source>
</evidence>
<dbReference type="AlphaFoldDB" id="A0A8B8DVW3"/>
<keyword evidence="2 9" id="KW-0812">Transmembrane</keyword>
<reference evidence="12" key="1">
    <citation type="submission" date="2025-08" db="UniProtKB">
        <authorList>
            <consortium name="RefSeq"/>
        </authorList>
    </citation>
    <scope>IDENTIFICATION</scope>
    <source>
        <tissue evidence="12">Whole sample</tissue>
    </source>
</reference>
<keyword evidence="4" id="KW-0297">G-protein coupled receptor</keyword>
<evidence type="ECO:0000256" key="4">
    <source>
        <dbReference type="ARBA" id="ARBA00023040"/>
    </source>
</evidence>
<dbReference type="PANTHER" id="PTHR24243:SF208">
    <property type="entry name" value="PYROKININ-1 RECEPTOR"/>
    <property type="match status" value="1"/>
</dbReference>
<dbReference type="GeneID" id="111129610"/>
<accession>A0A8B8DVW3</accession>
<dbReference type="PROSITE" id="PS50262">
    <property type="entry name" value="G_PROTEIN_RECEP_F1_2"/>
    <property type="match status" value="1"/>
</dbReference>
<dbReference type="Gene3D" id="1.20.1070.10">
    <property type="entry name" value="Rhodopsin 7-helix transmembrane proteins"/>
    <property type="match status" value="1"/>
</dbReference>
<feature type="transmembrane region" description="Helical" evidence="9">
    <location>
        <begin position="32"/>
        <end position="53"/>
    </location>
</feature>
<evidence type="ECO:0000256" key="1">
    <source>
        <dbReference type="ARBA" id="ARBA00004141"/>
    </source>
</evidence>
<proteinExistence type="predicted"/>